<dbReference type="AlphaFoldDB" id="A0A4V0KGM5"/>
<dbReference type="KEGG" id="pyo:PY17X_0528701"/>
<accession>A0A4V0KGM5</accession>
<dbReference type="VEuPathDB" id="PlasmoDB:Py17XNL_000504641"/>
<organism evidence="1 2">
    <name type="scientific">Plasmodium yoelii</name>
    <dbReference type="NCBI Taxonomy" id="5861"/>
    <lineage>
        <taxon>Eukaryota</taxon>
        <taxon>Sar</taxon>
        <taxon>Alveolata</taxon>
        <taxon>Apicomplexa</taxon>
        <taxon>Aconoidasida</taxon>
        <taxon>Haemosporida</taxon>
        <taxon>Plasmodiidae</taxon>
        <taxon>Plasmodium</taxon>
        <taxon>Plasmodium (Vinckeia)</taxon>
    </lineage>
</organism>
<evidence type="ECO:0000313" key="1">
    <source>
        <dbReference type="EMBL" id="VTZ74572.1"/>
    </source>
</evidence>
<evidence type="ECO:0000313" key="2">
    <source>
        <dbReference type="Proteomes" id="UP000072874"/>
    </source>
</evidence>
<dbReference type="EMBL" id="LM993659">
    <property type="protein sequence ID" value="VTZ74572.1"/>
    <property type="molecule type" value="Genomic_DNA"/>
</dbReference>
<protein>
    <submittedName>
        <fullName evidence="1">PIR protein</fullName>
    </submittedName>
</protein>
<dbReference type="Proteomes" id="UP000072874">
    <property type="component" value="Chromosome 5"/>
</dbReference>
<proteinExistence type="predicted"/>
<name>A0A4V0KGM5_PLAYE</name>
<dbReference type="OrthoDB" id="10450206at2759"/>
<dbReference type="RefSeq" id="XP_034493403.1">
    <property type="nucleotide sequence ID" value="XM_034637429.1"/>
</dbReference>
<dbReference type="GeneID" id="34859469"/>
<gene>
    <name evidence="1" type="ORF">PY17X_0528701</name>
</gene>
<sequence>MNKEVCKKFKDLRDAFSDNLNASGNYEFTNKENFDEYCTDNKCNDNLGKINAGFFYLLDAFFKDNSVFNSVAKSNINIVEYIMIWLSGSGFRV</sequence>
<dbReference type="Pfam" id="PF06022">
    <property type="entry name" value="Cir_Bir_Yir"/>
    <property type="match status" value="1"/>
</dbReference>
<dbReference type="InterPro" id="IPR006477">
    <property type="entry name" value="Yir_bir_cir"/>
</dbReference>
<dbReference type="VEuPathDB" id="PlasmoDB:PY17X_0528701"/>
<reference evidence="1 2" key="1">
    <citation type="journal article" date="2014" name="BMC Biol.">
        <title>A comprehensive evaluation of rodent malaria parasite genomes and gene expression.</title>
        <authorList>
            <person name="Otto T.D."/>
            <person name="Bohme U."/>
            <person name="Jackson A.P."/>
            <person name="Hunt M."/>
            <person name="Franke-Fayard B."/>
            <person name="Hoeijmakers W.A."/>
            <person name="Religa A.A."/>
            <person name="Robertson L."/>
            <person name="Sanders M."/>
            <person name="Ogun S.A."/>
            <person name="Cunningham D."/>
            <person name="Erhart A."/>
            <person name="Billker O."/>
            <person name="Khan S.M."/>
            <person name="Stunnenberg H.G."/>
            <person name="Langhorne J."/>
            <person name="Holder A.A."/>
            <person name="Waters A.P."/>
            <person name="Newbold C.I."/>
            <person name="Pain A."/>
            <person name="Berriman M."/>
            <person name="Janse C.J."/>
        </authorList>
    </citation>
    <scope>NUCLEOTIDE SEQUENCE [LARGE SCALE GENOMIC DNA]</scope>
    <source>
        <strain evidence="1 2">17X</strain>
    </source>
</reference>